<dbReference type="EMBL" id="UOFG01000129">
    <property type="protein sequence ID" value="VAW60699.1"/>
    <property type="molecule type" value="Genomic_DNA"/>
</dbReference>
<organism evidence="3">
    <name type="scientific">hydrothermal vent metagenome</name>
    <dbReference type="NCBI Taxonomy" id="652676"/>
    <lineage>
        <taxon>unclassified sequences</taxon>
        <taxon>metagenomes</taxon>
        <taxon>ecological metagenomes</taxon>
    </lineage>
</organism>
<dbReference type="InterPro" id="IPR037914">
    <property type="entry name" value="SpoVT-AbrB_sf"/>
</dbReference>
<proteinExistence type="inferred from homology"/>
<feature type="domain" description="SpoVT-AbrB" evidence="2">
    <location>
        <begin position="13"/>
        <end position="53"/>
    </location>
</feature>
<dbReference type="Gene3D" id="2.10.260.10">
    <property type="match status" value="1"/>
</dbReference>
<dbReference type="InterPro" id="IPR007159">
    <property type="entry name" value="SpoVT-AbrB_dom"/>
</dbReference>
<evidence type="ECO:0000313" key="3">
    <source>
        <dbReference type="EMBL" id="VAW60699.1"/>
    </source>
</evidence>
<dbReference type="PANTHER" id="PTHR37550">
    <property type="entry name" value="ANTITOXIN VAPB1"/>
    <property type="match status" value="1"/>
</dbReference>
<dbReference type="PROSITE" id="PS51740">
    <property type="entry name" value="SPOVT_ABRB"/>
    <property type="match status" value="1"/>
</dbReference>
<reference evidence="3" key="1">
    <citation type="submission" date="2018-06" db="EMBL/GenBank/DDBJ databases">
        <authorList>
            <person name="Zhirakovskaya E."/>
        </authorList>
    </citation>
    <scope>NUCLEOTIDE SEQUENCE</scope>
</reference>
<dbReference type="AlphaFoldDB" id="A0A3B0XGH5"/>
<comment type="similarity">
    <text evidence="1">Belongs to the VapB family.</text>
</comment>
<dbReference type="NCBIfam" id="NF040493">
    <property type="entry name" value="TA_anti_VapB"/>
    <property type="match status" value="1"/>
</dbReference>
<accession>A0A3B0XGH5</accession>
<dbReference type="SUPFAM" id="SSF89447">
    <property type="entry name" value="AbrB/MazE/MraZ-like"/>
    <property type="match status" value="1"/>
</dbReference>
<evidence type="ECO:0000256" key="1">
    <source>
        <dbReference type="ARBA" id="ARBA00007924"/>
    </source>
</evidence>
<dbReference type="GO" id="GO:0003677">
    <property type="term" value="F:DNA binding"/>
    <property type="evidence" value="ECO:0007669"/>
    <property type="project" value="InterPro"/>
</dbReference>
<dbReference type="InterPro" id="IPR051734">
    <property type="entry name" value="VapB_TA_antitoxins"/>
</dbReference>
<sequence>MKVAHQKPKAKIARLFQNGGSQAVRLPKEYRFESDRVEIIREGEKLIITPINARKSWAEYFKTAPSVDDDFLMDIDDMPPAEVSVFDE</sequence>
<name>A0A3B0XGH5_9ZZZZ</name>
<dbReference type="InterPro" id="IPR047976">
    <property type="entry name" value="Anti_VapB2-like"/>
</dbReference>
<dbReference type="Pfam" id="PF04014">
    <property type="entry name" value="MazE_antitoxin"/>
    <property type="match status" value="1"/>
</dbReference>
<gene>
    <name evidence="3" type="ORF">MNBD_GAMMA11-1843</name>
</gene>
<dbReference type="PANTHER" id="PTHR37550:SF3">
    <property type="entry name" value="ANTITOXIN VAPB1"/>
    <property type="match status" value="1"/>
</dbReference>
<evidence type="ECO:0000259" key="2">
    <source>
        <dbReference type="PROSITE" id="PS51740"/>
    </source>
</evidence>
<protein>
    <recommendedName>
        <fullName evidence="2">SpoVT-AbrB domain-containing protein</fullName>
    </recommendedName>
</protein>
<dbReference type="SMART" id="SM00966">
    <property type="entry name" value="SpoVT_AbrB"/>
    <property type="match status" value="1"/>
</dbReference>